<evidence type="ECO:0000313" key="1">
    <source>
        <dbReference type="EMBL" id="MBL0685324.1"/>
    </source>
</evidence>
<accession>A0A937A6T4</accession>
<organism evidence="1 2">
    <name type="scientific">Aquimarina mytili</name>
    <dbReference type="NCBI Taxonomy" id="874423"/>
    <lineage>
        <taxon>Bacteria</taxon>
        <taxon>Pseudomonadati</taxon>
        <taxon>Bacteroidota</taxon>
        <taxon>Flavobacteriia</taxon>
        <taxon>Flavobacteriales</taxon>
        <taxon>Flavobacteriaceae</taxon>
        <taxon>Aquimarina</taxon>
    </lineage>
</organism>
<reference evidence="1" key="1">
    <citation type="submission" date="2021-01" db="EMBL/GenBank/DDBJ databases">
        <authorList>
            <person name="Zhong Y.L."/>
        </authorList>
    </citation>
    <scope>NUCLEOTIDE SEQUENCE</scope>
    <source>
        <strain evidence="1">KCTC 23302</strain>
    </source>
</reference>
<dbReference type="Proteomes" id="UP000651057">
    <property type="component" value="Unassembled WGS sequence"/>
</dbReference>
<protein>
    <submittedName>
        <fullName evidence="1">Uncharacterized protein</fullName>
    </submittedName>
</protein>
<keyword evidence="2" id="KW-1185">Reference proteome</keyword>
<evidence type="ECO:0000313" key="2">
    <source>
        <dbReference type="Proteomes" id="UP000651057"/>
    </source>
</evidence>
<gene>
    <name evidence="1" type="ORF">JJQ60_17455</name>
</gene>
<dbReference type="AlphaFoldDB" id="A0A937A6T4"/>
<sequence>MLTLEEQLVFLEASCDQKIQLLEQISEQFGEVNNEIFTTQIDHTMFCYESVLTSIRELQNIKSK</sequence>
<comment type="caution">
    <text evidence="1">The sequence shown here is derived from an EMBL/GenBank/DDBJ whole genome shotgun (WGS) entry which is preliminary data.</text>
</comment>
<dbReference type="EMBL" id="JAERQJ010000008">
    <property type="protein sequence ID" value="MBL0685324.1"/>
    <property type="molecule type" value="Genomic_DNA"/>
</dbReference>
<proteinExistence type="predicted"/>
<name>A0A937A6T4_9FLAO</name>
<dbReference type="RefSeq" id="WP_201923326.1">
    <property type="nucleotide sequence ID" value="NZ_BAABAX010000002.1"/>
</dbReference>